<keyword evidence="8" id="KW-0325">Glycoprotein</keyword>
<comment type="subcellular location">
    <subcellularLocation>
        <location evidence="1">Cell membrane</location>
        <topology evidence="1">Multi-pass membrane protein</topology>
    </subcellularLocation>
</comment>
<dbReference type="CDD" id="cd13953">
    <property type="entry name" value="7tm_classC_mGluR-like"/>
    <property type="match status" value="1"/>
</dbReference>
<organism evidence="13 14">
    <name type="scientific">Priapulus caudatus</name>
    <name type="common">Priapulid worm</name>
    <dbReference type="NCBI Taxonomy" id="37621"/>
    <lineage>
        <taxon>Eukaryota</taxon>
        <taxon>Metazoa</taxon>
        <taxon>Ecdysozoa</taxon>
        <taxon>Scalidophora</taxon>
        <taxon>Priapulida</taxon>
        <taxon>Priapulimorpha</taxon>
        <taxon>Priapulimorphida</taxon>
        <taxon>Priapulidae</taxon>
        <taxon>Priapulus</taxon>
    </lineage>
</organism>
<dbReference type="Gene3D" id="2.10.50.30">
    <property type="entry name" value="GPCR, family 3, nine cysteines domain"/>
    <property type="match status" value="1"/>
</dbReference>
<evidence type="ECO:0000313" key="14">
    <source>
        <dbReference type="RefSeq" id="XP_014678973.1"/>
    </source>
</evidence>
<protein>
    <submittedName>
        <fullName evidence="14">Metabotropic glutamate receptor 6-like</fullName>
    </submittedName>
</protein>
<dbReference type="Proteomes" id="UP000695022">
    <property type="component" value="Unplaced"/>
</dbReference>
<keyword evidence="6 11" id="KW-0472">Membrane</keyword>
<evidence type="ECO:0000256" key="10">
    <source>
        <dbReference type="SAM" id="MobiDB-lite"/>
    </source>
</evidence>
<feature type="compositionally biased region" description="Low complexity" evidence="10">
    <location>
        <begin position="211"/>
        <end position="227"/>
    </location>
</feature>
<dbReference type="InterPro" id="IPR028082">
    <property type="entry name" value="Peripla_BP_I"/>
</dbReference>
<keyword evidence="7" id="KW-0675">Receptor</keyword>
<evidence type="ECO:0000256" key="2">
    <source>
        <dbReference type="ARBA" id="ARBA00022475"/>
    </source>
</evidence>
<keyword evidence="9" id="KW-0807">Transducer</keyword>
<dbReference type="PANTHER" id="PTHR24060">
    <property type="entry name" value="METABOTROPIC GLUTAMATE RECEPTOR"/>
    <property type="match status" value="1"/>
</dbReference>
<dbReference type="InterPro" id="IPR000068">
    <property type="entry name" value="GPCR_3_Ca_sens_rcpt-rel"/>
</dbReference>
<evidence type="ECO:0000313" key="13">
    <source>
        <dbReference type="Proteomes" id="UP000695022"/>
    </source>
</evidence>
<dbReference type="SUPFAM" id="SSF53822">
    <property type="entry name" value="Periplasmic binding protein-like I"/>
    <property type="match status" value="1"/>
</dbReference>
<keyword evidence="13" id="KW-1185">Reference proteome</keyword>
<accession>A0ABM1F3F2</accession>
<feature type="domain" description="G-protein coupled receptors family 3 profile" evidence="12">
    <location>
        <begin position="397"/>
        <end position="613"/>
    </location>
</feature>
<dbReference type="PROSITE" id="PS50259">
    <property type="entry name" value="G_PROTEIN_RECEP_F3_4"/>
    <property type="match status" value="1"/>
</dbReference>
<evidence type="ECO:0000256" key="7">
    <source>
        <dbReference type="ARBA" id="ARBA00023170"/>
    </source>
</evidence>
<feature type="transmembrane region" description="Helical" evidence="11">
    <location>
        <begin position="399"/>
        <end position="421"/>
    </location>
</feature>
<reference evidence="14" key="1">
    <citation type="submission" date="2025-08" db="UniProtKB">
        <authorList>
            <consortium name="RefSeq"/>
        </authorList>
    </citation>
    <scope>IDENTIFICATION</scope>
</reference>
<evidence type="ECO:0000256" key="1">
    <source>
        <dbReference type="ARBA" id="ARBA00004651"/>
    </source>
</evidence>
<dbReference type="GeneID" id="106818813"/>
<feature type="transmembrane region" description="Helical" evidence="11">
    <location>
        <begin position="502"/>
        <end position="520"/>
    </location>
</feature>
<dbReference type="Gene3D" id="3.40.50.2300">
    <property type="match status" value="2"/>
</dbReference>
<evidence type="ECO:0000256" key="5">
    <source>
        <dbReference type="ARBA" id="ARBA00023040"/>
    </source>
</evidence>
<gene>
    <name evidence="14" type="primary">LOC106818813</name>
</gene>
<keyword evidence="2" id="KW-1003">Cell membrane</keyword>
<dbReference type="InterPro" id="IPR000337">
    <property type="entry name" value="GPCR_3"/>
</dbReference>
<evidence type="ECO:0000256" key="8">
    <source>
        <dbReference type="ARBA" id="ARBA00023180"/>
    </source>
</evidence>
<dbReference type="PRINTS" id="PR00592">
    <property type="entry name" value="CASENSINGR"/>
</dbReference>
<evidence type="ECO:0000256" key="11">
    <source>
        <dbReference type="SAM" id="Phobius"/>
    </source>
</evidence>
<dbReference type="InterPro" id="IPR001828">
    <property type="entry name" value="ANF_lig-bd_rcpt"/>
</dbReference>
<feature type="transmembrane region" description="Helical" evidence="11">
    <location>
        <begin position="582"/>
        <end position="603"/>
    </location>
</feature>
<dbReference type="InterPro" id="IPR017978">
    <property type="entry name" value="GPCR_3_C"/>
</dbReference>
<dbReference type="Pfam" id="PF00003">
    <property type="entry name" value="7tm_3"/>
    <property type="match status" value="1"/>
</dbReference>
<evidence type="ECO:0000256" key="3">
    <source>
        <dbReference type="ARBA" id="ARBA00022692"/>
    </source>
</evidence>
<evidence type="ECO:0000256" key="4">
    <source>
        <dbReference type="ARBA" id="ARBA00022989"/>
    </source>
</evidence>
<sequence>MIYVNDNYGRNAAKGFDVAIHDKDICFAQLESVDMHWTASRYDALVTSLARSGARVLVAFLLESQGVELTRAIYRRDLVGRFIVVGAGGFTGSLSEFAGVEAAIAGAFIFAPRTNDVPGFRQWMVDDVGGARSIAASSAWLRRVWETKLACSFADGSCAATPYAPADALVSPSLLHDAVYAFAHAIHAILNTTSCATSGPGSGGTSGGTPGNISGTTSGNTSGNTASGDGDAVWRRLHRCVNGVALLRHIRRLRFDSVSYGPVSFTESGEMHGEYRIYQLVGGDVGGGSSSSGDSSDVGSWSETTRRLSLDVAMLKWPTRDGAVPTSACSPPCAPHHYKVPMHVRCCWQCAECHGDQSLLSASDRCEPCPPLHWADAATGRTCEPIPPDYPAWSEPTSVALALTSATGMATTVAVGCVLVARRRRRIVKASSRELSALIVVGIFLEYAATSLRLARLLDDVIDSAIYAPLFVRALRVYRIFNAGRTSRRPPSCISSASQLTMAAMLIGLQVVASIASTSLHPQEALLVMPSPSVRYVELMCGSGGAAGKIVSLVYNMLLVAACSVLAFKTRHLPDNFNESKLIAFCAMATAVIWVTFVPIYAATTSRSDFVSS</sequence>
<feature type="transmembrane region" description="Helical" evidence="11">
    <location>
        <begin position="550"/>
        <end position="570"/>
    </location>
</feature>
<feature type="region of interest" description="Disordered" evidence="10">
    <location>
        <begin position="197"/>
        <end position="227"/>
    </location>
</feature>
<keyword evidence="3 11" id="KW-0812">Transmembrane</keyword>
<evidence type="ECO:0000259" key="12">
    <source>
        <dbReference type="PROSITE" id="PS50259"/>
    </source>
</evidence>
<proteinExistence type="predicted"/>
<name>A0ABM1F3F2_PRICU</name>
<dbReference type="PRINTS" id="PR00248">
    <property type="entry name" value="GPCRMGR"/>
</dbReference>
<dbReference type="RefSeq" id="XP_014678973.1">
    <property type="nucleotide sequence ID" value="XM_014823487.1"/>
</dbReference>
<dbReference type="InterPro" id="IPR050726">
    <property type="entry name" value="mGluR"/>
</dbReference>
<feature type="compositionally biased region" description="Gly residues" evidence="10">
    <location>
        <begin position="200"/>
        <end position="210"/>
    </location>
</feature>
<dbReference type="InterPro" id="IPR038550">
    <property type="entry name" value="GPCR_3_9-Cys_sf"/>
</dbReference>
<evidence type="ECO:0000256" key="9">
    <source>
        <dbReference type="ARBA" id="ARBA00023224"/>
    </source>
</evidence>
<keyword evidence="5" id="KW-0297">G-protein coupled receptor</keyword>
<dbReference type="Pfam" id="PF01094">
    <property type="entry name" value="ANF_receptor"/>
    <property type="match status" value="1"/>
</dbReference>
<evidence type="ECO:0000256" key="6">
    <source>
        <dbReference type="ARBA" id="ARBA00023136"/>
    </source>
</evidence>
<keyword evidence="4 11" id="KW-1133">Transmembrane helix</keyword>